<evidence type="ECO:0000259" key="1">
    <source>
        <dbReference type="PROSITE" id="PS51272"/>
    </source>
</evidence>
<sequence length="721" mass="78208">MREGSTTDRTPAALTPTSGTVVEELLPTTVARAENPFQIHEITLTPEQAAQERFHLAWEGTGDERRVSAHVWDHDAGAWVLKDSGADAAGGTVALDVEALRSEGAVSPEGTLHLLVWRGLTSEPFGEDHRYEADPDPADFDFSMEHVPDTQLYAQATPQMFTDQMSWVVERAQERRTAMVVHAGDLVNRKYLSQEYQWQGAEDAMGLLDDAEIPYLVSWGNHDYENDRNNRVMLQRYYPAQRFADSLEGSPWTFGGSHGVDALQDNYFYTADLDGAKVLLLTVGFFSADNPDDPGLAWAEEVIRSHPEHAVILAIHQSVDTGANRWANENVTSRLIDPHSNVRLVLGGHITGTGVAHRPGADGAPVYGILTDYQGRTYGGQQFLRSLAFDTENGLLHASTYSPYLDARTSDGPWRQEIPAGAIPGFHGSDSENFVLELDLGVDDERTLATSALTVAAGESTVVGPVQAAVGAERVEAVLGDLEPGRSYGWYVEVRDGAGHVTRSPVSPVTTAPSDVSSPFVDVPVDSLFFPEIAWLFEHGISRGWVAADGTREFRPVTPIARDAMAAFLFRLAEVAGQVEGYVAPTTSPFSDVGVDDEFYTEIAWLHAEGIATGWDAGDGTAQFRPLAPIGRDAMAAFLYRMAGEPSHTAPATSPFTDVTPSTQFYDEITWLVDEGIATGWVGNDGTAQYQPVAPINRDAMAAFLQRYVAAGHADGGAQEG</sequence>
<dbReference type="InterPro" id="IPR029052">
    <property type="entry name" value="Metallo-depent_PP-like"/>
</dbReference>
<evidence type="ECO:0000313" key="3">
    <source>
        <dbReference type="Proteomes" id="UP001157161"/>
    </source>
</evidence>
<evidence type="ECO:0000313" key="2">
    <source>
        <dbReference type="EMBL" id="GMA30533.1"/>
    </source>
</evidence>
<accession>A0AA37UP17</accession>
<reference evidence="2" key="1">
    <citation type="journal article" date="2014" name="Int. J. Syst. Evol. Microbiol.">
        <title>Complete genome sequence of Corynebacterium casei LMG S-19264T (=DSM 44701T), isolated from a smear-ripened cheese.</title>
        <authorList>
            <consortium name="US DOE Joint Genome Institute (JGI-PGF)"/>
            <person name="Walter F."/>
            <person name="Albersmeier A."/>
            <person name="Kalinowski J."/>
            <person name="Ruckert C."/>
        </authorList>
    </citation>
    <scope>NUCLEOTIDE SEQUENCE</scope>
    <source>
        <strain evidence="2">NBRC 112290</strain>
    </source>
</reference>
<name>A0AA37UP17_9MICO</name>
<feature type="domain" description="SLH" evidence="1">
    <location>
        <begin position="654"/>
        <end position="719"/>
    </location>
</feature>
<dbReference type="EMBL" id="BSUM01000001">
    <property type="protein sequence ID" value="GMA30533.1"/>
    <property type="molecule type" value="Genomic_DNA"/>
</dbReference>
<dbReference type="AlphaFoldDB" id="A0AA37UP17"/>
<dbReference type="Gene3D" id="3.60.21.10">
    <property type="match status" value="1"/>
</dbReference>
<protein>
    <recommendedName>
        <fullName evidence="1">SLH domain-containing protein</fullName>
    </recommendedName>
</protein>
<dbReference type="InterPro" id="IPR051918">
    <property type="entry name" value="STPP_CPPED1"/>
</dbReference>
<comment type="caution">
    <text evidence="2">The sequence shown here is derived from an EMBL/GenBank/DDBJ whole genome shotgun (WGS) entry which is preliminary data.</text>
</comment>
<organism evidence="2 3">
    <name type="scientific">Litorihabitans aurantiacus</name>
    <dbReference type="NCBI Taxonomy" id="1930061"/>
    <lineage>
        <taxon>Bacteria</taxon>
        <taxon>Bacillati</taxon>
        <taxon>Actinomycetota</taxon>
        <taxon>Actinomycetes</taxon>
        <taxon>Micrococcales</taxon>
        <taxon>Beutenbergiaceae</taxon>
        <taxon>Litorihabitans</taxon>
    </lineage>
</organism>
<dbReference type="Proteomes" id="UP001157161">
    <property type="component" value="Unassembled WGS sequence"/>
</dbReference>
<dbReference type="GO" id="GO:0016787">
    <property type="term" value="F:hydrolase activity"/>
    <property type="evidence" value="ECO:0007669"/>
    <property type="project" value="InterPro"/>
</dbReference>
<dbReference type="InterPro" id="IPR001119">
    <property type="entry name" value="SLH_dom"/>
</dbReference>
<dbReference type="PANTHER" id="PTHR43143:SF5">
    <property type="entry name" value="SECRETED PROTEIN"/>
    <property type="match status" value="1"/>
</dbReference>
<feature type="domain" description="SLH" evidence="1">
    <location>
        <begin position="516"/>
        <end position="583"/>
    </location>
</feature>
<dbReference type="PANTHER" id="PTHR43143">
    <property type="entry name" value="METALLOPHOSPHOESTERASE, CALCINEURIN SUPERFAMILY"/>
    <property type="match status" value="1"/>
</dbReference>
<feature type="domain" description="SLH" evidence="1">
    <location>
        <begin position="586"/>
        <end position="653"/>
    </location>
</feature>
<dbReference type="Pfam" id="PF00395">
    <property type="entry name" value="SLH"/>
    <property type="match status" value="1"/>
</dbReference>
<dbReference type="InterPro" id="IPR004843">
    <property type="entry name" value="Calcineurin-like_PHP"/>
</dbReference>
<gene>
    <name evidence="2" type="ORF">GCM10025875_05250</name>
</gene>
<keyword evidence="3" id="KW-1185">Reference proteome</keyword>
<dbReference type="PROSITE" id="PS51272">
    <property type="entry name" value="SLH"/>
    <property type="match status" value="3"/>
</dbReference>
<dbReference type="RefSeq" id="WP_284249170.1">
    <property type="nucleotide sequence ID" value="NZ_BSUM01000001.1"/>
</dbReference>
<dbReference type="SUPFAM" id="SSF56300">
    <property type="entry name" value="Metallo-dependent phosphatases"/>
    <property type="match status" value="1"/>
</dbReference>
<reference evidence="2" key="2">
    <citation type="submission" date="2023-02" db="EMBL/GenBank/DDBJ databases">
        <authorList>
            <person name="Sun Q."/>
            <person name="Mori K."/>
        </authorList>
    </citation>
    <scope>NUCLEOTIDE SEQUENCE</scope>
    <source>
        <strain evidence="2">NBRC 112290</strain>
    </source>
</reference>
<dbReference type="Pfam" id="PF00149">
    <property type="entry name" value="Metallophos"/>
    <property type="match status" value="1"/>
</dbReference>
<proteinExistence type="predicted"/>